<name>A0A5M4B2B4_9BACT</name>
<evidence type="ECO:0000313" key="2">
    <source>
        <dbReference type="Proteomes" id="UP000391834"/>
    </source>
</evidence>
<accession>A0A5M4B2B4</accession>
<dbReference type="PROSITE" id="PS51257">
    <property type="entry name" value="PROKAR_LIPOPROTEIN"/>
    <property type="match status" value="1"/>
</dbReference>
<protein>
    <recommendedName>
        <fullName evidence="3">TonB-dependent receptor plug domain-containing protein</fullName>
    </recommendedName>
</protein>
<dbReference type="RefSeq" id="WP_025864629.1">
    <property type="nucleotide sequence ID" value="NZ_BLAX01000001.1"/>
</dbReference>
<comment type="caution">
    <text evidence="1">The sequence shown here is derived from an EMBL/GenBank/DDBJ whole genome shotgun (WGS) entry which is preliminary data.</text>
</comment>
<reference evidence="1 2" key="1">
    <citation type="submission" date="2019-10" db="EMBL/GenBank/DDBJ databases">
        <title>Prolixibacter strains distinguished by the presence of nitrate reductase genes were adept at nitrate-dependent anaerobic corrosion of metallic iron and carbon steel.</title>
        <authorList>
            <person name="Iino T."/>
            <person name="Shono N."/>
            <person name="Ito K."/>
            <person name="Nakamura R."/>
            <person name="Sueoka K."/>
            <person name="Harayama S."/>
            <person name="Ohkuma M."/>
        </authorList>
    </citation>
    <scope>NUCLEOTIDE SEQUENCE [LARGE SCALE GENOMIC DNA]</scope>
    <source>
        <strain evidence="1 2">JCM 13498</strain>
    </source>
</reference>
<dbReference type="OrthoDB" id="1121095at2"/>
<sequence length="181" mass="20202">MKKILLILTVAMMVGCTSNRYLLSDSNANSKYLVNRISELKKEGKITGKPLLMVDDSVISPESLKTNRLPFSSTDIAQIDFLPKNSEKAMNIYGERGKNGVVTILTKKYQAYLQTKAIQPQPEGKILYLVDGLKMTLDNVKKIDKNSIESINVLNDKNSIKKYVSGDYSQAVLIKLKKGIN</sequence>
<dbReference type="AlphaFoldDB" id="A0A5M4B2B4"/>
<organism evidence="1 2">
    <name type="scientific">Prolixibacter bellariivorans</name>
    <dbReference type="NCBI Taxonomy" id="314319"/>
    <lineage>
        <taxon>Bacteria</taxon>
        <taxon>Pseudomonadati</taxon>
        <taxon>Bacteroidota</taxon>
        <taxon>Bacteroidia</taxon>
        <taxon>Marinilabiliales</taxon>
        <taxon>Prolixibacteraceae</taxon>
        <taxon>Prolixibacter</taxon>
    </lineage>
</organism>
<keyword evidence="2" id="KW-1185">Reference proteome</keyword>
<proteinExistence type="predicted"/>
<evidence type="ECO:0008006" key="3">
    <source>
        <dbReference type="Google" id="ProtNLM"/>
    </source>
</evidence>
<dbReference type="EMBL" id="BLAX01000001">
    <property type="protein sequence ID" value="GET34309.1"/>
    <property type="molecule type" value="Genomic_DNA"/>
</dbReference>
<dbReference type="Proteomes" id="UP000391834">
    <property type="component" value="Unassembled WGS sequence"/>
</dbReference>
<evidence type="ECO:0000313" key="1">
    <source>
        <dbReference type="EMBL" id="GET34309.1"/>
    </source>
</evidence>
<gene>
    <name evidence="1" type="ORF">PbJCM13498_31720</name>
</gene>